<dbReference type="SUPFAM" id="SSF143120">
    <property type="entry name" value="YefM-like"/>
    <property type="match status" value="1"/>
</dbReference>
<dbReference type="InterPro" id="IPR006442">
    <property type="entry name" value="Antitoxin_Phd/YefM"/>
</dbReference>
<dbReference type="PANTHER" id="PTHR35377">
    <property type="entry name" value="ANTITOXIN VAPB49-RELATED-RELATED"/>
    <property type="match status" value="1"/>
</dbReference>
<comment type="caution">
    <text evidence="4">The sequence shown here is derived from an EMBL/GenBank/DDBJ whole genome shotgun (WGS) entry which is preliminary data.</text>
</comment>
<keyword evidence="5" id="KW-1185">Reference proteome</keyword>
<dbReference type="Proteomes" id="UP000550714">
    <property type="component" value="Unassembled WGS sequence"/>
</dbReference>
<dbReference type="EMBL" id="JACHWU010000006">
    <property type="protein sequence ID" value="MBB3052990.1"/>
    <property type="molecule type" value="Genomic_DNA"/>
</dbReference>
<dbReference type="GO" id="GO:0097351">
    <property type="term" value="F:toxin sequestering activity"/>
    <property type="evidence" value="ECO:0007669"/>
    <property type="project" value="TreeGrafter"/>
</dbReference>
<feature type="region of interest" description="Disordered" evidence="3">
    <location>
        <begin position="60"/>
        <end position="80"/>
    </location>
</feature>
<comment type="similarity">
    <text evidence="1 2">Belongs to the phD/YefM antitoxin family.</text>
</comment>
<sequence length="93" mass="10004">MMSIGIRELRQQASHYVALAKAGERVAVTDRGRLVAYLVPVESGGSALERLEAAGQYRPPAGHVSDLGDPPPVPDGHRGLTDVLADMRDEEAW</sequence>
<evidence type="ECO:0000256" key="2">
    <source>
        <dbReference type="RuleBase" id="RU362080"/>
    </source>
</evidence>
<reference evidence="4 5" key="1">
    <citation type="submission" date="2020-08" db="EMBL/GenBank/DDBJ databases">
        <title>Genomic Encyclopedia of Type Strains, Phase III (KMG-III): the genomes of soil and plant-associated and newly described type strains.</title>
        <authorList>
            <person name="Whitman W."/>
        </authorList>
    </citation>
    <scope>NUCLEOTIDE SEQUENCE [LARGE SCALE GENOMIC DNA]</scope>
    <source>
        <strain evidence="4 5">CECT 8577</strain>
    </source>
</reference>
<evidence type="ECO:0000256" key="1">
    <source>
        <dbReference type="ARBA" id="ARBA00009981"/>
    </source>
</evidence>
<gene>
    <name evidence="4" type="ORF">FHS23_004033</name>
</gene>
<dbReference type="PANTHER" id="PTHR35377:SF5">
    <property type="entry name" value="ANTITOXIN VAPB46"/>
    <property type="match status" value="1"/>
</dbReference>
<accession>A0A839S7M8</accession>
<evidence type="ECO:0000313" key="5">
    <source>
        <dbReference type="Proteomes" id="UP000550714"/>
    </source>
</evidence>
<dbReference type="AlphaFoldDB" id="A0A839S7M8"/>
<evidence type="ECO:0000256" key="3">
    <source>
        <dbReference type="SAM" id="MobiDB-lite"/>
    </source>
</evidence>
<protein>
    <recommendedName>
        <fullName evidence="2">Antitoxin</fullName>
    </recommendedName>
</protein>
<name>A0A839S7M8_9PSEU</name>
<evidence type="ECO:0000313" key="4">
    <source>
        <dbReference type="EMBL" id="MBB3052990.1"/>
    </source>
</evidence>
<organism evidence="4 5">
    <name type="scientific">Prauserella isguenensis</name>
    <dbReference type="NCBI Taxonomy" id="1470180"/>
    <lineage>
        <taxon>Bacteria</taxon>
        <taxon>Bacillati</taxon>
        <taxon>Actinomycetota</taxon>
        <taxon>Actinomycetes</taxon>
        <taxon>Pseudonocardiales</taxon>
        <taxon>Pseudonocardiaceae</taxon>
        <taxon>Prauserella</taxon>
    </lineage>
</organism>
<dbReference type="NCBIfam" id="TIGR01552">
    <property type="entry name" value="phd_fam"/>
    <property type="match status" value="1"/>
</dbReference>
<dbReference type="Pfam" id="PF02604">
    <property type="entry name" value="PhdYeFM_antitox"/>
    <property type="match status" value="1"/>
</dbReference>
<comment type="function">
    <text evidence="2">Antitoxin component of a type II toxin-antitoxin (TA) system.</text>
</comment>
<dbReference type="InterPro" id="IPR051416">
    <property type="entry name" value="phD-YefM_TA_antitoxins"/>
</dbReference>
<dbReference type="Gene3D" id="3.40.1620.10">
    <property type="entry name" value="YefM-like domain"/>
    <property type="match status" value="1"/>
</dbReference>
<dbReference type="InterPro" id="IPR036165">
    <property type="entry name" value="YefM-like_sf"/>
</dbReference>
<dbReference type="RefSeq" id="WP_183658265.1">
    <property type="nucleotide sequence ID" value="NZ_JACHWU010000006.1"/>
</dbReference>
<proteinExistence type="inferred from homology"/>